<proteinExistence type="predicted"/>
<reference evidence="1" key="2">
    <citation type="journal article" date="2015" name="Fish Shellfish Immunol.">
        <title>Early steps in the European eel (Anguilla anguilla)-Vibrio vulnificus interaction in the gills: Role of the RtxA13 toxin.</title>
        <authorList>
            <person name="Callol A."/>
            <person name="Pajuelo D."/>
            <person name="Ebbesson L."/>
            <person name="Teles M."/>
            <person name="MacKenzie S."/>
            <person name="Amaro C."/>
        </authorList>
    </citation>
    <scope>NUCLEOTIDE SEQUENCE</scope>
</reference>
<reference evidence="1" key="1">
    <citation type="submission" date="2014-11" db="EMBL/GenBank/DDBJ databases">
        <authorList>
            <person name="Amaro Gonzalez C."/>
        </authorList>
    </citation>
    <scope>NUCLEOTIDE SEQUENCE</scope>
</reference>
<dbReference type="EMBL" id="GBXM01079138">
    <property type="protein sequence ID" value="JAH29439.1"/>
    <property type="molecule type" value="Transcribed_RNA"/>
</dbReference>
<evidence type="ECO:0000313" key="1">
    <source>
        <dbReference type="EMBL" id="JAH29439.1"/>
    </source>
</evidence>
<protein>
    <submittedName>
        <fullName evidence="1">Uncharacterized protein</fullName>
    </submittedName>
</protein>
<name>A0A0E9RK26_ANGAN</name>
<accession>A0A0E9RK26</accession>
<dbReference type="AlphaFoldDB" id="A0A0E9RK26"/>
<sequence length="22" mass="2695">MCIYKPPWLAKHNFYVDTFYGT</sequence>
<organism evidence="1">
    <name type="scientific">Anguilla anguilla</name>
    <name type="common">European freshwater eel</name>
    <name type="synonym">Muraena anguilla</name>
    <dbReference type="NCBI Taxonomy" id="7936"/>
    <lineage>
        <taxon>Eukaryota</taxon>
        <taxon>Metazoa</taxon>
        <taxon>Chordata</taxon>
        <taxon>Craniata</taxon>
        <taxon>Vertebrata</taxon>
        <taxon>Euteleostomi</taxon>
        <taxon>Actinopterygii</taxon>
        <taxon>Neopterygii</taxon>
        <taxon>Teleostei</taxon>
        <taxon>Anguilliformes</taxon>
        <taxon>Anguillidae</taxon>
        <taxon>Anguilla</taxon>
    </lineage>
</organism>